<dbReference type="EMBL" id="QNBE01000007">
    <property type="protein sequence ID" value="RKX71533.1"/>
    <property type="molecule type" value="Genomic_DNA"/>
</dbReference>
<dbReference type="AlphaFoldDB" id="A0A660SLD0"/>
<comment type="caution">
    <text evidence="3">The sequence shown here is derived from an EMBL/GenBank/DDBJ whole genome shotgun (WGS) entry which is preliminary data.</text>
</comment>
<keyword evidence="1" id="KW-0812">Transmembrane</keyword>
<evidence type="ECO:0000313" key="3">
    <source>
        <dbReference type="EMBL" id="RKX71533.1"/>
    </source>
</evidence>
<accession>A0A660SLD0</accession>
<dbReference type="InterPro" id="IPR022742">
    <property type="entry name" value="Hydrolase_4"/>
</dbReference>
<keyword evidence="1" id="KW-0472">Membrane</keyword>
<gene>
    <name evidence="3" type="ORF">DRP53_01280</name>
</gene>
<proteinExistence type="predicted"/>
<dbReference type="SUPFAM" id="SSF53474">
    <property type="entry name" value="alpha/beta-Hydrolases"/>
    <property type="match status" value="1"/>
</dbReference>
<dbReference type="Gene3D" id="3.40.50.1820">
    <property type="entry name" value="alpha/beta hydrolase"/>
    <property type="match status" value="1"/>
</dbReference>
<evidence type="ECO:0000313" key="4">
    <source>
        <dbReference type="Proteomes" id="UP000268469"/>
    </source>
</evidence>
<dbReference type="PANTHER" id="PTHR12277:SF81">
    <property type="entry name" value="PROTEIN ABHD13"/>
    <property type="match status" value="1"/>
</dbReference>
<dbReference type="GO" id="GO:0016787">
    <property type="term" value="F:hydrolase activity"/>
    <property type="evidence" value="ECO:0007669"/>
    <property type="project" value="UniProtKB-KW"/>
</dbReference>
<feature type="transmembrane region" description="Helical" evidence="1">
    <location>
        <begin position="6"/>
        <end position="27"/>
    </location>
</feature>
<evidence type="ECO:0000256" key="1">
    <source>
        <dbReference type="SAM" id="Phobius"/>
    </source>
</evidence>
<protein>
    <submittedName>
        <fullName evidence="3">Alpha/beta hydrolase</fullName>
    </submittedName>
</protein>
<keyword evidence="1" id="KW-1133">Transmembrane helix</keyword>
<sequence>MIVRSWLIIFLLAIAVIYLAIGVYLYFTQERLVYFPNFPTRAITRTPEDIGVQYEDVWITTEDGIRLHGWFIPGQSDRPVLLFCHGNAGNISHRLDAIRIFHELGVSVLIFDYRGYGQSGGSPSELGTYQDGEAVWEYLRRRGFSADQIIIYGRSLGGGIATELARRRNPAALILEATFTSIPDLGQKLYPYLPIRLFARIRYDNLKKLKGINVPVLIIHSQDDELVPIEHGKKLYAAAPEPKQFVVLRGGHDDCFLVSEDEYRRALANFLRAGLDLRS</sequence>
<reference evidence="3 4" key="1">
    <citation type="submission" date="2018-06" db="EMBL/GenBank/DDBJ databases">
        <title>Extensive metabolic versatility and redundancy in microbially diverse, dynamic hydrothermal sediments.</title>
        <authorList>
            <person name="Dombrowski N."/>
            <person name="Teske A."/>
            <person name="Baker B.J."/>
        </authorList>
    </citation>
    <scope>NUCLEOTIDE SEQUENCE [LARGE SCALE GENOMIC DNA]</scope>
    <source>
        <strain evidence="3">B36_G15</strain>
    </source>
</reference>
<name>A0A660SLD0_UNCW3</name>
<organism evidence="3 4">
    <name type="scientific">candidate division WOR-3 bacterium</name>
    <dbReference type="NCBI Taxonomy" id="2052148"/>
    <lineage>
        <taxon>Bacteria</taxon>
        <taxon>Bacteria division WOR-3</taxon>
    </lineage>
</organism>
<keyword evidence="3" id="KW-0378">Hydrolase</keyword>
<dbReference type="InterPro" id="IPR029058">
    <property type="entry name" value="AB_hydrolase_fold"/>
</dbReference>
<dbReference type="PANTHER" id="PTHR12277">
    <property type="entry name" value="ALPHA/BETA HYDROLASE DOMAIN-CONTAINING PROTEIN"/>
    <property type="match status" value="1"/>
</dbReference>
<feature type="domain" description="Serine aminopeptidase S33" evidence="2">
    <location>
        <begin position="77"/>
        <end position="185"/>
    </location>
</feature>
<dbReference type="Proteomes" id="UP000268469">
    <property type="component" value="Unassembled WGS sequence"/>
</dbReference>
<evidence type="ECO:0000259" key="2">
    <source>
        <dbReference type="Pfam" id="PF12146"/>
    </source>
</evidence>
<dbReference type="Pfam" id="PF12146">
    <property type="entry name" value="Hydrolase_4"/>
    <property type="match status" value="1"/>
</dbReference>